<keyword evidence="4" id="KW-0539">Nucleus</keyword>
<dbReference type="GO" id="GO:0005634">
    <property type="term" value="C:nucleus"/>
    <property type="evidence" value="ECO:0007669"/>
    <property type="project" value="UniProtKB-SubCell"/>
</dbReference>
<gene>
    <name evidence="6" type="ORF">C3L33_00444</name>
</gene>
<feature type="compositionally biased region" description="Polar residues" evidence="5">
    <location>
        <begin position="106"/>
        <end position="120"/>
    </location>
</feature>
<proteinExistence type="predicted"/>
<dbReference type="GO" id="GO:0003713">
    <property type="term" value="F:transcription coactivator activity"/>
    <property type="evidence" value="ECO:0007669"/>
    <property type="project" value="TreeGrafter"/>
</dbReference>
<comment type="subcellular location">
    <subcellularLocation>
        <location evidence="1">Nucleus</location>
    </subcellularLocation>
</comment>
<dbReference type="Pfam" id="PF12767">
    <property type="entry name" value="SAGA-Tad1"/>
    <property type="match status" value="1"/>
</dbReference>
<dbReference type="OrthoDB" id="10264870at2759"/>
<feature type="compositionally biased region" description="Basic and acidic residues" evidence="5">
    <location>
        <begin position="134"/>
        <end position="145"/>
    </location>
</feature>
<dbReference type="CDD" id="cd22933">
    <property type="entry name" value="HFD_HFI1"/>
    <property type="match status" value="1"/>
</dbReference>
<dbReference type="GO" id="GO:0006357">
    <property type="term" value="P:regulation of transcription by RNA polymerase II"/>
    <property type="evidence" value="ECO:0007669"/>
    <property type="project" value="TreeGrafter"/>
</dbReference>
<reference evidence="6 7" key="1">
    <citation type="journal article" date="2019" name="Genome Biol. Evol.">
        <title>The Rhododendron genome and chromosomal organization provide insight into shared whole-genome duplications across the heath family (Ericaceae).</title>
        <authorList>
            <person name="Soza V.L."/>
            <person name="Lindsley D."/>
            <person name="Waalkes A."/>
            <person name="Ramage E."/>
            <person name="Patwardhan R.P."/>
            <person name="Burton J.N."/>
            <person name="Adey A."/>
            <person name="Kumar A."/>
            <person name="Qiu R."/>
            <person name="Shendure J."/>
            <person name="Hall B."/>
        </authorList>
    </citation>
    <scope>NUCLEOTIDE SEQUENCE [LARGE SCALE GENOMIC DNA]</scope>
    <source>
        <strain evidence="6">RSF 1966-606</strain>
    </source>
</reference>
<evidence type="ECO:0000256" key="2">
    <source>
        <dbReference type="ARBA" id="ARBA00023015"/>
    </source>
</evidence>
<dbReference type="PANTHER" id="PTHR21277:SF5">
    <property type="entry name" value="TRANSCRIPTIONAL ADAPTER 1"/>
    <property type="match status" value="1"/>
</dbReference>
<keyword evidence="2" id="KW-0805">Transcription regulation</keyword>
<dbReference type="EMBL" id="QEFC01000018">
    <property type="protein sequence ID" value="KAE9467627.1"/>
    <property type="molecule type" value="Genomic_DNA"/>
</dbReference>
<feature type="compositionally biased region" description="Low complexity" evidence="5">
    <location>
        <begin position="153"/>
        <end position="164"/>
    </location>
</feature>
<dbReference type="Proteomes" id="UP000428333">
    <property type="component" value="Linkage Group LG01"/>
</dbReference>
<dbReference type="InterPro" id="IPR024738">
    <property type="entry name" value="Hfi1/Tada1"/>
</dbReference>
<evidence type="ECO:0000256" key="3">
    <source>
        <dbReference type="ARBA" id="ARBA00023163"/>
    </source>
</evidence>
<name>A0A6A4MQX6_9ERIC</name>
<evidence type="ECO:0000256" key="4">
    <source>
        <dbReference type="ARBA" id="ARBA00023242"/>
    </source>
</evidence>
<protein>
    <recommendedName>
        <fullName evidence="8">Transcriptional coactivator Hfi1/Transcriptional adapter 1</fullName>
    </recommendedName>
</protein>
<comment type="caution">
    <text evidence="6">The sequence shown here is derived from an EMBL/GenBank/DDBJ whole genome shotgun (WGS) entry which is preliminary data.</text>
</comment>
<sequence>MKPPNPHQRINLAELKAQIVKKLGSEGSKEYFYYLSRFLSLEISKVEFNKLCVRIVGRENIPLHNQFVHSILKNACGAKVPPLAPDKEVVKSVSVRGVGNKEPQSDNRNQSVPNLSSLSNGDILALSPRKARTGTRDRKVLDRRPNGKTHVVSHQSSTEQYSSSNGFLENGDLTLHDIQRPLLHNQGLADQGNTEGHLSTLKDKLPDGSLAVHRKDPREAVTSENWKEGSSRSVLCAPLGVPSYPVSIGGSRKTIPLACSSDSGHLLDTATLRERMEQIAATQGLEGVPMDCANLLNFGLDAYLKGLIVSCIELVGARSGHVPTKSTAHKHRAHLKPINGVRPNHHIFQSTSRQMEGMQDRRPHCTVSLSDFRVAMELNPQQLGEDWPLLLEKICTRSCEE</sequence>
<feature type="non-terminal residue" evidence="6">
    <location>
        <position position="1"/>
    </location>
</feature>
<dbReference type="GO" id="GO:0000124">
    <property type="term" value="C:SAGA complex"/>
    <property type="evidence" value="ECO:0007669"/>
    <property type="project" value="TreeGrafter"/>
</dbReference>
<evidence type="ECO:0000256" key="1">
    <source>
        <dbReference type="ARBA" id="ARBA00004123"/>
    </source>
</evidence>
<dbReference type="AlphaFoldDB" id="A0A6A4MQX6"/>
<accession>A0A6A4MQX6</accession>
<keyword evidence="7" id="KW-1185">Reference proteome</keyword>
<keyword evidence="3" id="KW-0804">Transcription</keyword>
<evidence type="ECO:0000313" key="7">
    <source>
        <dbReference type="Proteomes" id="UP000428333"/>
    </source>
</evidence>
<organism evidence="6 7">
    <name type="scientific">Rhododendron williamsianum</name>
    <dbReference type="NCBI Taxonomy" id="262921"/>
    <lineage>
        <taxon>Eukaryota</taxon>
        <taxon>Viridiplantae</taxon>
        <taxon>Streptophyta</taxon>
        <taxon>Embryophyta</taxon>
        <taxon>Tracheophyta</taxon>
        <taxon>Spermatophyta</taxon>
        <taxon>Magnoliopsida</taxon>
        <taxon>eudicotyledons</taxon>
        <taxon>Gunneridae</taxon>
        <taxon>Pentapetalae</taxon>
        <taxon>asterids</taxon>
        <taxon>Ericales</taxon>
        <taxon>Ericaceae</taxon>
        <taxon>Ericoideae</taxon>
        <taxon>Rhodoreae</taxon>
        <taxon>Rhododendron</taxon>
    </lineage>
</organism>
<dbReference type="PANTHER" id="PTHR21277">
    <property type="entry name" value="TRANSCRIPTIONAL ADAPTER 1"/>
    <property type="match status" value="1"/>
</dbReference>
<feature type="region of interest" description="Disordered" evidence="5">
    <location>
        <begin position="97"/>
        <end position="167"/>
    </location>
</feature>
<evidence type="ECO:0008006" key="8">
    <source>
        <dbReference type="Google" id="ProtNLM"/>
    </source>
</evidence>
<evidence type="ECO:0000313" key="6">
    <source>
        <dbReference type="EMBL" id="KAE9467627.1"/>
    </source>
</evidence>
<evidence type="ECO:0000256" key="5">
    <source>
        <dbReference type="SAM" id="MobiDB-lite"/>
    </source>
</evidence>